<sequence>MATPRALASLLRSPLPRDRVPSLLPAAFPRLSHPVPPPPGFSSPALVEYATTAAATGAPTKTQRSPSSKGLTGKITDEFTGAGSHCDRRS</sequence>
<feature type="region of interest" description="Disordered" evidence="1">
    <location>
        <begin position="54"/>
        <end position="90"/>
    </location>
</feature>
<proteinExistence type="predicted"/>
<reference evidence="2 3" key="1">
    <citation type="submission" date="2022-12" db="EMBL/GenBank/DDBJ databases">
        <title>Chromosome-scale assembly of the Ensete ventricosum genome.</title>
        <authorList>
            <person name="Dussert Y."/>
            <person name="Stocks J."/>
            <person name="Wendawek A."/>
            <person name="Woldeyes F."/>
            <person name="Nichols R.A."/>
            <person name="Borrell J.S."/>
        </authorList>
    </citation>
    <scope>NUCLEOTIDE SEQUENCE [LARGE SCALE GENOMIC DNA]</scope>
    <source>
        <strain evidence="3">cv. Maze</strain>
        <tissue evidence="2">Seeds</tissue>
    </source>
</reference>
<evidence type="ECO:0000313" key="2">
    <source>
        <dbReference type="EMBL" id="KAJ8493599.1"/>
    </source>
</evidence>
<gene>
    <name evidence="2" type="ORF">OPV22_015320</name>
</gene>
<comment type="caution">
    <text evidence="2">The sequence shown here is derived from an EMBL/GenBank/DDBJ whole genome shotgun (WGS) entry which is preliminary data.</text>
</comment>
<organism evidence="2 3">
    <name type="scientific">Ensete ventricosum</name>
    <name type="common">Abyssinian banana</name>
    <name type="synonym">Musa ensete</name>
    <dbReference type="NCBI Taxonomy" id="4639"/>
    <lineage>
        <taxon>Eukaryota</taxon>
        <taxon>Viridiplantae</taxon>
        <taxon>Streptophyta</taxon>
        <taxon>Embryophyta</taxon>
        <taxon>Tracheophyta</taxon>
        <taxon>Spermatophyta</taxon>
        <taxon>Magnoliopsida</taxon>
        <taxon>Liliopsida</taxon>
        <taxon>Zingiberales</taxon>
        <taxon>Musaceae</taxon>
        <taxon>Ensete</taxon>
    </lineage>
</organism>
<dbReference type="Proteomes" id="UP001222027">
    <property type="component" value="Unassembled WGS sequence"/>
</dbReference>
<name>A0AAV8PLE4_ENSVE</name>
<accession>A0AAV8PLE4</accession>
<evidence type="ECO:0000256" key="1">
    <source>
        <dbReference type="SAM" id="MobiDB-lite"/>
    </source>
</evidence>
<dbReference type="AlphaFoldDB" id="A0AAV8PLE4"/>
<evidence type="ECO:0000313" key="3">
    <source>
        <dbReference type="Proteomes" id="UP001222027"/>
    </source>
</evidence>
<keyword evidence="3" id="KW-1185">Reference proteome</keyword>
<dbReference type="EMBL" id="JAQQAF010000004">
    <property type="protein sequence ID" value="KAJ8493599.1"/>
    <property type="molecule type" value="Genomic_DNA"/>
</dbReference>
<protein>
    <submittedName>
        <fullName evidence="2">Uncharacterized protein</fullName>
    </submittedName>
</protein>